<evidence type="ECO:0000313" key="2">
    <source>
        <dbReference type="EMBL" id="KND26051.1"/>
    </source>
</evidence>
<evidence type="ECO:0000313" key="3">
    <source>
        <dbReference type="Proteomes" id="UP000037151"/>
    </source>
</evidence>
<sequence>MQSTGGVRLSGLHHGSRYFPEACEGKHHAFLLAVLTFGVGLASRRRRTPRVLAGLGTVSHSVYLVHPLLLAVIDGTAGRRREDSWLLEVAFCAVLLPVCVLTYRYVEVPGQEWGRALARRTRSR</sequence>
<dbReference type="Proteomes" id="UP000037151">
    <property type="component" value="Unassembled WGS sequence"/>
</dbReference>
<proteinExistence type="predicted"/>
<keyword evidence="1" id="KW-0472">Membrane</keyword>
<feature type="transmembrane region" description="Helical" evidence="1">
    <location>
        <begin position="85"/>
        <end position="106"/>
    </location>
</feature>
<dbReference type="PATRIC" id="fig|42234.21.peg.7836"/>
<dbReference type="AlphaFoldDB" id="A0A0L0JK15"/>
<gene>
    <name evidence="2" type="ORF">IQ63_38070</name>
</gene>
<keyword evidence="1" id="KW-0812">Transmembrane</keyword>
<feature type="transmembrane region" description="Helical" evidence="1">
    <location>
        <begin position="51"/>
        <end position="73"/>
    </location>
</feature>
<evidence type="ECO:0000256" key="1">
    <source>
        <dbReference type="SAM" id="Phobius"/>
    </source>
</evidence>
<name>A0A0L0JK15_9ACTN</name>
<dbReference type="EMBL" id="JPPY01000214">
    <property type="protein sequence ID" value="KND26051.1"/>
    <property type="molecule type" value="Genomic_DNA"/>
</dbReference>
<organism evidence="2 3">
    <name type="scientific">Streptomyces acidiscabies</name>
    <dbReference type="NCBI Taxonomy" id="42234"/>
    <lineage>
        <taxon>Bacteria</taxon>
        <taxon>Bacillati</taxon>
        <taxon>Actinomycetota</taxon>
        <taxon>Actinomycetes</taxon>
        <taxon>Kitasatosporales</taxon>
        <taxon>Streptomycetaceae</taxon>
        <taxon>Streptomyces</taxon>
    </lineage>
</organism>
<comment type="caution">
    <text evidence="2">The sequence shown here is derived from an EMBL/GenBank/DDBJ whole genome shotgun (WGS) entry which is preliminary data.</text>
</comment>
<accession>A0A0L0JK15</accession>
<keyword evidence="1" id="KW-1133">Transmembrane helix</keyword>
<protein>
    <recommendedName>
        <fullName evidence="4">Acyltransferase family protein</fullName>
    </recommendedName>
</protein>
<evidence type="ECO:0008006" key="4">
    <source>
        <dbReference type="Google" id="ProtNLM"/>
    </source>
</evidence>
<reference evidence="3" key="1">
    <citation type="submission" date="2014-07" db="EMBL/GenBank/DDBJ databases">
        <title>Genome sequencing of plant-pathogenic Streptomyces species.</title>
        <authorList>
            <person name="Harrison J."/>
            <person name="Sapp M."/>
            <person name="Thwaites R."/>
            <person name="Studholme D.J."/>
        </authorList>
    </citation>
    <scope>NUCLEOTIDE SEQUENCE [LARGE SCALE GENOMIC DNA]</scope>
    <source>
        <strain evidence="3">NCPPB 4445</strain>
    </source>
</reference>